<organism evidence="4 5">
    <name type="scientific">Phocaeicola dorei CL02T12C06</name>
    <dbReference type="NCBI Taxonomy" id="997876"/>
    <lineage>
        <taxon>Bacteria</taxon>
        <taxon>Pseudomonadati</taxon>
        <taxon>Bacteroidota</taxon>
        <taxon>Bacteroidia</taxon>
        <taxon>Bacteroidales</taxon>
        <taxon>Bacteroidaceae</taxon>
        <taxon>Phocaeicola</taxon>
    </lineage>
</organism>
<dbReference type="EMBL" id="AGXJ01000051">
    <property type="protein sequence ID" value="EIY32457.1"/>
    <property type="molecule type" value="Genomic_DNA"/>
</dbReference>
<reference evidence="4 5" key="1">
    <citation type="submission" date="2012-02" db="EMBL/GenBank/DDBJ databases">
        <title>The Genome Sequence of Bacteroides dorei CL02T12C06.</title>
        <authorList>
            <consortium name="The Broad Institute Genome Sequencing Platform"/>
            <person name="Earl A."/>
            <person name="Ward D."/>
            <person name="Feldgarden M."/>
            <person name="Gevers D."/>
            <person name="Zitomersky N.L."/>
            <person name="Coyne M.J."/>
            <person name="Comstock L.E."/>
            <person name="Young S.K."/>
            <person name="Zeng Q."/>
            <person name="Gargeya S."/>
            <person name="Fitzgerald M."/>
            <person name="Haas B."/>
            <person name="Abouelleil A."/>
            <person name="Alvarado L."/>
            <person name="Arachchi H.M."/>
            <person name="Berlin A."/>
            <person name="Chapman S.B."/>
            <person name="Gearin G."/>
            <person name="Goldberg J."/>
            <person name="Griggs A."/>
            <person name="Gujja S."/>
            <person name="Hansen M."/>
            <person name="Heiman D."/>
            <person name="Howarth C."/>
            <person name="Larimer J."/>
            <person name="Lui A."/>
            <person name="MacDonald P.J.P."/>
            <person name="McCowen C."/>
            <person name="Montmayeur A."/>
            <person name="Murphy C."/>
            <person name="Neiman D."/>
            <person name="Pearson M."/>
            <person name="Priest M."/>
            <person name="Roberts A."/>
            <person name="Saif S."/>
            <person name="Shea T."/>
            <person name="Sisk P."/>
            <person name="Stolte C."/>
            <person name="Sykes S."/>
            <person name="Wortman J."/>
            <person name="Nusbaum C."/>
            <person name="Birren B."/>
        </authorList>
    </citation>
    <scope>NUCLEOTIDE SEQUENCE [LARGE SCALE GENOMIC DNA]</scope>
    <source>
        <strain evidence="4 5">CL02T12C06</strain>
    </source>
</reference>
<dbReference type="Proteomes" id="UP000005974">
    <property type="component" value="Unassembled WGS sequence"/>
</dbReference>
<comment type="cofactor">
    <cofactor evidence="1">
        <name>FMN</name>
        <dbReference type="ChEBI" id="CHEBI:58210"/>
    </cofactor>
</comment>
<dbReference type="PROSITE" id="PS50902">
    <property type="entry name" value="FLAVODOXIN_LIKE"/>
    <property type="match status" value="1"/>
</dbReference>
<proteinExistence type="predicted"/>
<dbReference type="InterPro" id="IPR029039">
    <property type="entry name" value="Flavoprotein-like_sf"/>
</dbReference>
<evidence type="ECO:0000313" key="5">
    <source>
        <dbReference type="Proteomes" id="UP000005974"/>
    </source>
</evidence>
<comment type="caution">
    <text evidence="4">The sequence shown here is derived from an EMBL/GenBank/DDBJ whole genome shotgun (WGS) entry which is preliminary data.</text>
</comment>
<evidence type="ECO:0000313" key="4">
    <source>
        <dbReference type="EMBL" id="EIY32457.1"/>
    </source>
</evidence>
<feature type="chain" id="PRO_5003716441" description="Flavodoxin-like domain-containing protein" evidence="2">
    <location>
        <begin position="23"/>
        <end position="199"/>
    </location>
</feature>
<dbReference type="PANTHER" id="PTHR39201">
    <property type="entry name" value="EXPORTED PROTEIN-RELATED"/>
    <property type="match status" value="1"/>
</dbReference>
<evidence type="ECO:0000256" key="1">
    <source>
        <dbReference type="ARBA" id="ARBA00001917"/>
    </source>
</evidence>
<keyword evidence="5" id="KW-1185">Reference proteome</keyword>
<dbReference type="GO" id="GO:0010181">
    <property type="term" value="F:FMN binding"/>
    <property type="evidence" value="ECO:0007669"/>
    <property type="project" value="InterPro"/>
</dbReference>
<feature type="domain" description="Flavodoxin-like" evidence="3">
    <location>
        <begin position="41"/>
        <end position="194"/>
    </location>
</feature>
<dbReference type="HOGENOM" id="CLU_068890_0_1_10"/>
<protein>
    <recommendedName>
        <fullName evidence="3">Flavodoxin-like domain-containing protein</fullName>
    </recommendedName>
</protein>
<dbReference type="PANTHER" id="PTHR39201:SF1">
    <property type="entry name" value="FLAVODOXIN-LIKE DOMAIN-CONTAINING PROTEIN"/>
    <property type="match status" value="1"/>
</dbReference>
<gene>
    <name evidence="4" type="ORF">HMPREF1064_03000</name>
</gene>
<dbReference type="RefSeq" id="WP_007846805.1">
    <property type="nucleotide sequence ID" value="NZ_JH724134.1"/>
</dbReference>
<evidence type="ECO:0000259" key="3">
    <source>
        <dbReference type="PROSITE" id="PS50902"/>
    </source>
</evidence>
<feature type="signal peptide" evidence="2">
    <location>
        <begin position="1"/>
        <end position="22"/>
    </location>
</feature>
<dbReference type="PROSITE" id="PS00201">
    <property type="entry name" value="FLAVODOXIN"/>
    <property type="match status" value="1"/>
</dbReference>
<dbReference type="Pfam" id="PF12682">
    <property type="entry name" value="Flavodoxin_4"/>
    <property type="match status" value="1"/>
</dbReference>
<keyword evidence="2" id="KW-0732">Signal</keyword>
<dbReference type="PATRIC" id="fig|997876.3.peg.3105"/>
<dbReference type="InterPro" id="IPR001226">
    <property type="entry name" value="Flavodoxin_CS"/>
</dbReference>
<sequence length="199" mass="21520">MYKKSFLSLMIMLLLATTSCSSEEPAAIEPGRTISGDAGKTLIVYFSWGGNTRIVANHIHDLIGGDIVEVEMVVPYPDTYEEVTQIAPGELESDYCPELKTKVENMDEYDTLIVGTPIWGGHLTSAMKSFLAGYDLSGKYIAPFCTHGGSGTAQSVSDIRSVCPNSTILGSLAVYGSQAENSRGDVEKWLEQIGILKNN</sequence>
<dbReference type="OrthoDB" id="9806505at2"/>
<dbReference type="InterPro" id="IPR008254">
    <property type="entry name" value="Flavodoxin/NO_synth"/>
</dbReference>
<accession>I8W3V7</accession>
<dbReference type="PROSITE" id="PS51257">
    <property type="entry name" value="PROKAR_LIPOPROTEIN"/>
    <property type="match status" value="1"/>
</dbReference>
<dbReference type="GO" id="GO:0009055">
    <property type="term" value="F:electron transfer activity"/>
    <property type="evidence" value="ECO:0007669"/>
    <property type="project" value="InterPro"/>
</dbReference>
<dbReference type="Gene3D" id="3.40.50.360">
    <property type="match status" value="1"/>
</dbReference>
<dbReference type="SUPFAM" id="SSF52218">
    <property type="entry name" value="Flavoproteins"/>
    <property type="match status" value="1"/>
</dbReference>
<dbReference type="AlphaFoldDB" id="I8W3V7"/>
<name>I8W3V7_9BACT</name>
<evidence type="ECO:0000256" key="2">
    <source>
        <dbReference type="SAM" id="SignalP"/>
    </source>
</evidence>